<dbReference type="SMART" id="SM00471">
    <property type="entry name" value="HDc"/>
    <property type="match status" value="1"/>
</dbReference>
<evidence type="ECO:0000313" key="13">
    <source>
        <dbReference type="EMBL" id="KAK1796738.1"/>
    </source>
</evidence>
<evidence type="ECO:0000256" key="7">
    <source>
        <dbReference type="PIRSR" id="PIRSR623088-1"/>
    </source>
</evidence>
<dbReference type="Pfam" id="PF00233">
    <property type="entry name" value="PDEase_I"/>
    <property type="match status" value="1"/>
</dbReference>
<keyword evidence="3 9" id="KW-0479">Metal-binding</keyword>
<evidence type="ECO:0000256" key="4">
    <source>
        <dbReference type="ARBA" id="ARBA00022801"/>
    </source>
</evidence>
<keyword evidence="4 10" id="KW-0378">Hydrolase</keyword>
<feature type="region of interest" description="Disordered" evidence="11">
    <location>
        <begin position="30"/>
        <end position="75"/>
    </location>
</feature>
<evidence type="ECO:0000256" key="11">
    <source>
        <dbReference type="SAM" id="MobiDB-lite"/>
    </source>
</evidence>
<dbReference type="PROSITE" id="PS51845">
    <property type="entry name" value="PDEASE_I_2"/>
    <property type="match status" value="1"/>
</dbReference>
<evidence type="ECO:0000256" key="8">
    <source>
        <dbReference type="PIRSR" id="PIRSR623088-2"/>
    </source>
</evidence>
<dbReference type="Gene3D" id="1.10.1300.10">
    <property type="entry name" value="3'5'-cyclic nucleotide phosphodiesterase, catalytic domain"/>
    <property type="match status" value="1"/>
</dbReference>
<dbReference type="InterPro" id="IPR003607">
    <property type="entry name" value="HD/PDEase_dom"/>
</dbReference>
<feature type="compositionally biased region" description="Basic and acidic residues" evidence="11">
    <location>
        <begin position="898"/>
        <end position="911"/>
    </location>
</feature>
<dbReference type="FunFam" id="1.10.1300.10:FF:000001">
    <property type="entry name" value="Phosphodiesterase"/>
    <property type="match status" value="1"/>
</dbReference>
<feature type="binding site" evidence="8">
    <location>
        <position position="1072"/>
    </location>
    <ligand>
        <name>AMP</name>
        <dbReference type="ChEBI" id="CHEBI:456215"/>
    </ligand>
</feature>
<name>A0AAD8ZBU7_9TELE</name>
<dbReference type="GO" id="GO:0004115">
    <property type="term" value="F:3',5'-cyclic-AMP phosphodiesterase activity"/>
    <property type="evidence" value="ECO:0007669"/>
    <property type="project" value="UniProtKB-EC"/>
</dbReference>
<dbReference type="InterPro" id="IPR036971">
    <property type="entry name" value="PDEase_catalytic_dom_sf"/>
</dbReference>
<feature type="binding site" evidence="9">
    <location>
        <position position="1035"/>
    </location>
    <ligand>
        <name>Zn(2+)</name>
        <dbReference type="ChEBI" id="CHEBI:29105"/>
        <label>1</label>
    </ligand>
</feature>
<reference evidence="13" key="1">
    <citation type="submission" date="2023-03" db="EMBL/GenBank/DDBJ databases">
        <title>Electrophorus voltai genome.</title>
        <authorList>
            <person name="Bian C."/>
        </authorList>
    </citation>
    <scope>NUCLEOTIDE SEQUENCE</scope>
    <source>
        <strain evidence="13">CB-2022</strain>
        <tissue evidence="13">Muscle</tissue>
    </source>
</reference>
<evidence type="ECO:0000256" key="6">
    <source>
        <dbReference type="ARBA" id="ARBA00033681"/>
    </source>
</evidence>
<gene>
    <name evidence="13" type="ORF">P4O66_009753</name>
</gene>
<evidence type="ECO:0000256" key="9">
    <source>
        <dbReference type="PIRSR" id="PIRSR623088-3"/>
    </source>
</evidence>
<comment type="catalytic activity">
    <reaction evidence="6">
        <text>3',5'-cyclic AMP + H2O = AMP + H(+)</text>
        <dbReference type="Rhea" id="RHEA:25277"/>
        <dbReference type="ChEBI" id="CHEBI:15377"/>
        <dbReference type="ChEBI" id="CHEBI:15378"/>
        <dbReference type="ChEBI" id="CHEBI:58165"/>
        <dbReference type="ChEBI" id="CHEBI:456215"/>
        <dbReference type="EC" id="3.1.4.53"/>
    </reaction>
    <physiologicalReaction direction="left-to-right" evidence="6">
        <dbReference type="Rhea" id="RHEA:25278"/>
    </physiologicalReaction>
</comment>
<evidence type="ECO:0000256" key="3">
    <source>
        <dbReference type="ARBA" id="ARBA00022723"/>
    </source>
</evidence>
<evidence type="ECO:0000259" key="12">
    <source>
        <dbReference type="PROSITE" id="PS51845"/>
    </source>
</evidence>
<feature type="non-terminal residue" evidence="13">
    <location>
        <position position="1"/>
    </location>
</feature>
<dbReference type="PRINTS" id="PR00387">
    <property type="entry name" value="PDIESTERASE1"/>
</dbReference>
<evidence type="ECO:0000256" key="5">
    <source>
        <dbReference type="ARBA" id="ARBA00023149"/>
    </source>
</evidence>
<feature type="region of interest" description="Disordered" evidence="11">
    <location>
        <begin position="894"/>
        <end position="928"/>
    </location>
</feature>
<keyword evidence="5" id="KW-0114">cAMP</keyword>
<dbReference type="InterPro" id="IPR002073">
    <property type="entry name" value="PDEase_catalytic_dom"/>
</dbReference>
<feature type="binding site" evidence="9">
    <location>
        <position position="1189"/>
    </location>
    <ligand>
        <name>Zn(2+)</name>
        <dbReference type="ChEBI" id="CHEBI:29105"/>
        <label>1</label>
    </ligand>
</feature>
<feature type="active site" description="Proton donor" evidence="7">
    <location>
        <position position="1031"/>
    </location>
</feature>
<feature type="region of interest" description="Disordered" evidence="11">
    <location>
        <begin position="1280"/>
        <end position="1364"/>
    </location>
</feature>
<evidence type="ECO:0000256" key="2">
    <source>
        <dbReference type="ARBA" id="ARBA00009517"/>
    </source>
</evidence>
<dbReference type="InterPro" id="IPR023088">
    <property type="entry name" value="PDEase"/>
</dbReference>
<feature type="binding site" evidence="9">
    <location>
        <position position="1072"/>
    </location>
    <ligand>
        <name>Zn(2+)</name>
        <dbReference type="ChEBI" id="CHEBI:29105"/>
        <label>1</label>
    </ligand>
</feature>
<dbReference type="SUPFAM" id="SSF109604">
    <property type="entry name" value="HD-domain/PDEase-like"/>
    <property type="match status" value="1"/>
</dbReference>
<feature type="binding site" evidence="8">
    <location>
        <position position="1240"/>
    </location>
    <ligand>
        <name>AMP</name>
        <dbReference type="ChEBI" id="CHEBI:456215"/>
    </ligand>
</feature>
<dbReference type="InterPro" id="IPR040844">
    <property type="entry name" value="PDE4_UCR"/>
</dbReference>
<dbReference type="PANTHER" id="PTHR11347">
    <property type="entry name" value="CYCLIC NUCLEOTIDE PHOSPHODIESTERASE"/>
    <property type="match status" value="1"/>
</dbReference>
<feature type="compositionally biased region" description="Polar residues" evidence="11">
    <location>
        <begin position="61"/>
        <end position="75"/>
    </location>
</feature>
<dbReference type="InterPro" id="IPR023174">
    <property type="entry name" value="PDEase_CS"/>
</dbReference>
<comment type="similarity">
    <text evidence="2">Belongs to the cyclic nucleotide phosphodiesterase family. PDE4 subfamily.</text>
</comment>
<sequence length="1364" mass="153315">EKTKTRVVDVCIRLASCSLMVGSVRVRREKPSLPRATGSTRLPAPPVAKGLSAKDAASPTKAPQDQLSAGLPTSPQCHRLTEDSEHLTRVVRILWSYGNVAAGDNSPLARRVFQVPWSMLVETCLLPRGRASCSPVGGKMTSGSPFNLEFGCVSFLQLPLEKSIQVCKWSWPFLDRAGKTPHKMRKSRSVLRCHPTRMTQTLVHLGIPCYRMVHSLHLPVFPFLFCPHLLLTPSLSSSLRVQDSKEPPDSGLTDSFTSSAYTLGVDLRRWRRRFSGNLQLPPLSWRQAERCRTPDEELICRPTSLPFNTTPRIDITPVDSEWARGTAPVPVDLLARLHGTTSAWSKEGLLKSVTHAGRDPGCCTRHPAALAPGSMSSGELSAPELDPCIRTFKEHMHLELEPPRLSAGGKHISSPKMSPRSSPRLFRKLMVNKGSRHRRRFTVAHTWVDSMTESCPGPVAATQAQTTPPPLCLTVDVLFLWAAWLTREGEKEMGERENVREKREKEMGERENVREKREKGLYGQLPRTAAQLITNAESHQSQEGVGMRSMLPSLFPKLAATQQVKWTALLCSHVDVSRICSFDVENGPSAGCSPLDPQTSPGSGLVLHTNFPCHSQRRESFLYRSDSDYDLSPKSMSRNSSVASELHGDDLIVTPFAQVLASLRSVRNNFIVLTNVQSTSNKRSPATTQPSITRVCLSGLDLPAHILRWATDRLAGSSGVTMQAFDCAPLSLCLYPDDSYQKLAMETMEELDWCLDQLETIQTYRSVSDMASNKFKRMLNRELTHLSEMSRSGNQVSEFISNTFLGTRLRCSGLLENKVEVEKDLKWKERGHIGKRGTPQRAKRAQELCRERGGKALQKQRKGQNMDLERQEVFVESFTGASYAVRREFLQAGSSVSESERERERENKQNEVEIPPPTPKAREKKKRQQLMTQISGVKKVSHGPSLNSGITRFGIKTDKEDLLSKELEDLNKWGLNIFTVSEYSNNRPLTCIMYAIFQERDLLKTFKIPADTFVTYMMTLEDHYHSDVAYHNSLHAADVAQSTHILLSTPALDAVFTDLEILAAIFAAAIHDVDHPGVSNQFLINTNSELALMYNDESVLENHHLAVGFKLLQEENCDIFQNLTKKQRQSLRKMVIDMVLATDMSKHMSLLADLKTMVETKKVTSSGVLLLDNYTDRIQVLRNMVHCADLSNPTKSLELYRQWTDRIMEEFFHQGDRERERGMEISPMCDKHTASVEKSQVGFIDYIVHPLWETWADLVHPDAQDILDTLEDNRNWYQSMIPQSPSPPFYQPDKEGHLGGPGADKFQFELTLEEEDSEGTEKDEQSQGDEEEEDEAEVEDQAEEMEPATTHIQIVTHDASPVDT</sequence>
<feature type="region of interest" description="Disordered" evidence="11">
    <location>
        <begin position="491"/>
        <end position="516"/>
    </location>
</feature>
<feature type="compositionally biased region" description="Acidic residues" evidence="11">
    <location>
        <begin position="1326"/>
        <end position="1346"/>
    </location>
</feature>
<feature type="binding site" evidence="8">
    <location>
        <position position="1189"/>
    </location>
    <ligand>
        <name>AMP</name>
        <dbReference type="ChEBI" id="CHEBI:456215"/>
    </ligand>
</feature>
<organism evidence="13 14">
    <name type="scientific">Electrophorus voltai</name>
    <dbReference type="NCBI Taxonomy" id="2609070"/>
    <lineage>
        <taxon>Eukaryota</taxon>
        <taxon>Metazoa</taxon>
        <taxon>Chordata</taxon>
        <taxon>Craniata</taxon>
        <taxon>Vertebrata</taxon>
        <taxon>Euteleostomi</taxon>
        <taxon>Actinopterygii</taxon>
        <taxon>Neopterygii</taxon>
        <taxon>Teleostei</taxon>
        <taxon>Ostariophysi</taxon>
        <taxon>Gymnotiformes</taxon>
        <taxon>Gymnotoidei</taxon>
        <taxon>Gymnotidae</taxon>
        <taxon>Electrophorus</taxon>
    </lineage>
</organism>
<proteinExistence type="inferred from homology"/>
<dbReference type="Pfam" id="PF18100">
    <property type="entry name" value="PDE4_UCR"/>
    <property type="match status" value="2"/>
</dbReference>
<keyword evidence="14" id="KW-1185">Reference proteome</keyword>
<feature type="domain" description="PDEase" evidence="12">
    <location>
        <begin position="955"/>
        <end position="1284"/>
    </location>
</feature>
<comment type="caution">
    <text evidence="13">The sequence shown here is derived from an EMBL/GenBank/DDBJ whole genome shotgun (WGS) entry which is preliminary data.</text>
</comment>
<dbReference type="CDD" id="cd00077">
    <property type="entry name" value="HDc"/>
    <property type="match status" value="1"/>
</dbReference>
<protein>
    <recommendedName>
        <fullName evidence="10">Phosphodiesterase</fullName>
        <ecNumber evidence="10">3.1.4.-</ecNumber>
    </recommendedName>
</protein>
<evidence type="ECO:0000313" key="14">
    <source>
        <dbReference type="Proteomes" id="UP001239994"/>
    </source>
</evidence>
<comment type="pathway">
    <text evidence="1">Purine metabolism; 3',5'-cyclic AMP degradation; AMP from 3',5'-cyclic AMP: step 1/1.</text>
</comment>
<evidence type="ECO:0000256" key="10">
    <source>
        <dbReference type="RuleBase" id="RU363067"/>
    </source>
</evidence>
<feature type="binding site" evidence="9">
    <location>
        <position position="1071"/>
    </location>
    <ligand>
        <name>Zn(2+)</name>
        <dbReference type="ChEBI" id="CHEBI:29105"/>
        <label>1</label>
    </ligand>
</feature>
<comment type="cofactor">
    <cofactor evidence="10">
        <name>a divalent metal cation</name>
        <dbReference type="ChEBI" id="CHEBI:60240"/>
    </cofactor>
    <text evidence="10">Binds 2 divalent metal cations per subunit. Site 1 may preferentially bind zinc ions, while site 2 has a preference for magnesium and/or manganese ions.</text>
</comment>
<dbReference type="PROSITE" id="PS00126">
    <property type="entry name" value="PDEASE_I_1"/>
    <property type="match status" value="1"/>
</dbReference>
<feature type="binding site" evidence="9">
    <location>
        <position position="1072"/>
    </location>
    <ligand>
        <name>Zn(2+)</name>
        <dbReference type="ChEBI" id="CHEBI:29105"/>
        <label>2</label>
    </ligand>
</feature>
<dbReference type="GO" id="GO:0046872">
    <property type="term" value="F:metal ion binding"/>
    <property type="evidence" value="ECO:0007669"/>
    <property type="project" value="UniProtKB-KW"/>
</dbReference>
<dbReference type="EMBL" id="JAROKS010000015">
    <property type="protein sequence ID" value="KAK1796738.1"/>
    <property type="molecule type" value="Genomic_DNA"/>
</dbReference>
<accession>A0AAD8ZBU7</accession>
<evidence type="ECO:0000256" key="1">
    <source>
        <dbReference type="ARBA" id="ARBA00004703"/>
    </source>
</evidence>
<dbReference type="Proteomes" id="UP001239994">
    <property type="component" value="Unassembled WGS sequence"/>
</dbReference>
<feature type="binding site" evidence="8">
    <location>
        <begin position="1031"/>
        <end position="1035"/>
    </location>
    <ligand>
        <name>AMP</name>
        <dbReference type="ChEBI" id="CHEBI:456215"/>
    </ligand>
</feature>
<dbReference type="EC" id="3.1.4.-" evidence="10"/>
<dbReference type="GO" id="GO:0007165">
    <property type="term" value="P:signal transduction"/>
    <property type="evidence" value="ECO:0007669"/>
    <property type="project" value="InterPro"/>
</dbReference>